<dbReference type="EC" id="2.7.11.1" evidence="1"/>
<keyword evidence="10" id="KW-1185">Reference proteome</keyword>
<dbReference type="InterPro" id="IPR017441">
    <property type="entry name" value="Protein_kinase_ATP_BS"/>
</dbReference>
<dbReference type="VEuPathDB" id="TrichDB:TRFO_05414"/>
<organism evidence="9 10">
    <name type="scientific">Tritrichomonas foetus</name>
    <dbReference type="NCBI Taxonomy" id="1144522"/>
    <lineage>
        <taxon>Eukaryota</taxon>
        <taxon>Metamonada</taxon>
        <taxon>Parabasalia</taxon>
        <taxon>Tritrichomonadida</taxon>
        <taxon>Tritrichomonadidae</taxon>
        <taxon>Tritrichomonas</taxon>
    </lineage>
</organism>
<dbReference type="PROSITE" id="PS00107">
    <property type="entry name" value="PROTEIN_KINASE_ATP"/>
    <property type="match status" value="1"/>
</dbReference>
<evidence type="ECO:0000256" key="3">
    <source>
        <dbReference type="ARBA" id="ARBA00022840"/>
    </source>
</evidence>
<dbReference type="SMART" id="SM00220">
    <property type="entry name" value="S_TKc"/>
    <property type="match status" value="1"/>
</dbReference>
<keyword evidence="2 6" id="KW-0547">Nucleotide-binding</keyword>
<dbReference type="PROSITE" id="PS00108">
    <property type="entry name" value="PROTEIN_KINASE_ST"/>
    <property type="match status" value="1"/>
</dbReference>
<evidence type="ECO:0000256" key="1">
    <source>
        <dbReference type="ARBA" id="ARBA00012513"/>
    </source>
</evidence>
<evidence type="ECO:0000259" key="8">
    <source>
        <dbReference type="PROSITE" id="PS50011"/>
    </source>
</evidence>
<dbReference type="Proteomes" id="UP000179807">
    <property type="component" value="Unassembled WGS sequence"/>
</dbReference>
<comment type="caution">
    <text evidence="9">The sequence shown here is derived from an EMBL/GenBank/DDBJ whole genome shotgun (WGS) entry which is preliminary data.</text>
</comment>
<accession>A0A1J4K6Z1</accession>
<reference evidence="9" key="1">
    <citation type="submission" date="2016-10" db="EMBL/GenBank/DDBJ databases">
        <authorList>
            <person name="Benchimol M."/>
            <person name="Almeida L.G."/>
            <person name="Vasconcelos A.T."/>
            <person name="Perreira-Neves A."/>
            <person name="Rosa I.A."/>
            <person name="Tasca T."/>
            <person name="Bogo M.R."/>
            <person name="de Souza W."/>
        </authorList>
    </citation>
    <scope>NUCLEOTIDE SEQUENCE [LARGE SCALE GENOMIC DNA]</scope>
    <source>
        <strain evidence="9">K</strain>
    </source>
</reference>
<dbReference type="GO" id="GO:0005737">
    <property type="term" value="C:cytoplasm"/>
    <property type="evidence" value="ECO:0007669"/>
    <property type="project" value="TreeGrafter"/>
</dbReference>
<dbReference type="InterPro" id="IPR011009">
    <property type="entry name" value="Kinase-like_dom_sf"/>
</dbReference>
<protein>
    <recommendedName>
        <fullName evidence="1">non-specific serine/threonine protein kinase</fullName>
        <ecNumber evidence="1">2.7.11.1</ecNumber>
    </recommendedName>
</protein>
<dbReference type="FunFam" id="1.10.510.10:FF:000592">
    <property type="entry name" value="CAMK family protein kinase"/>
    <property type="match status" value="1"/>
</dbReference>
<dbReference type="SUPFAM" id="SSF56112">
    <property type="entry name" value="Protein kinase-like (PK-like)"/>
    <property type="match status" value="1"/>
</dbReference>
<dbReference type="GeneID" id="94827181"/>
<sequence length="425" mass="49331">MDYFNRIHDYDIREEIGVGTFACVYKAVHKPSGQIVALKEINKDFFETPEKLNKTKREIDIAMKVDHPLIVHMYEHFENEQFIYLVMEYVEGSNMLDVINKYNVLPEGKARKYFQQIIRAIDYLHNTLNIVHRDLKAENILLDQNDNIKLIDFGLSRFCDENGCSTVCGSPAYTAPEIVKRMEYSHQADIWSAGILLFAMTAGYLPFYDENLPTQLHKIILINPVYPETISHELKCLLQKLLQKNPTERITIPEIYENPWFIFYEKHVNYADAAYCVNSLPLNMITLNQVRTYYPKLDVENLVKALDMSLSTPELAYYKIARLHAIQEIMNHKINHNSSQTSIIPYNSLGNISNATKVFKNKLSMFRRADITKSIPFGLIIEKPMQKNVVNTFFKVINSHKRKITISNIRGEIVVLQVIPKVDIF</sequence>
<keyword evidence="9" id="KW-0808">Transferase</keyword>
<dbReference type="InterPro" id="IPR008271">
    <property type="entry name" value="Ser/Thr_kinase_AS"/>
</dbReference>
<name>A0A1J4K6Z1_9EUKA</name>
<proteinExistence type="inferred from homology"/>
<feature type="domain" description="Protein kinase" evidence="8">
    <location>
        <begin position="10"/>
        <end position="261"/>
    </location>
</feature>
<evidence type="ECO:0000313" key="10">
    <source>
        <dbReference type="Proteomes" id="UP000179807"/>
    </source>
</evidence>
<dbReference type="RefSeq" id="XP_068359882.1">
    <property type="nucleotide sequence ID" value="XM_068492477.1"/>
</dbReference>
<evidence type="ECO:0000313" key="9">
    <source>
        <dbReference type="EMBL" id="OHT06746.1"/>
    </source>
</evidence>
<dbReference type="GO" id="GO:0004674">
    <property type="term" value="F:protein serine/threonine kinase activity"/>
    <property type="evidence" value="ECO:0007669"/>
    <property type="project" value="UniProtKB-KW"/>
</dbReference>
<keyword evidence="9" id="KW-0418">Kinase</keyword>
<dbReference type="PANTHER" id="PTHR24346">
    <property type="entry name" value="MAP/MICROTUBULE AFFINITY-REGULATING KINASE"/>
    <property type="match status" value="1"/>
</dbReference>
<dbReference type="Pfam" id="PF00069">
    <property type="entry name" value="Pkinase"/>
    <property type="match status" value="1"/>
</dbReference>
<dbReference type="PROSITE" id="PS50011">
    <property type="entry name" value="PROTEIN_KINASE_DOM"/>
    <property type="match status" value="1"/>
</dbReference>
<dbReference type="Gene3D" id="1.10.510.10">
    <property type="entry name" value="Transferase(Phosphotransferase) domain 1"/>
    <property type="match status" value="1"/>
</dbReference>
<comment type="similarity">
    <text evidence="7">Belongs to the protein kinase superfamily.</text>
</comment>
<comment type="catalytic activity">
    <reaction evidence="4">
        <text>L-threonyl-[protein] + ATP = O-phospho-L-threonyl-[protein] + ADP + H(+)</text>
        <dbReference type="Rhea" id="RHEA:46608"/>
        <dbReference type="Rhea" id="RHEA-COMP:11060"/>
        <dbReference type="Rhea" id="RHEA-COMP:11605"/>
        <dbReference type="ChEBI" id="CHEBI:15378"/>
        <dbReference type="ChEBI" id="CHEBI:30013"/>
        <dbReference type="ChEBI" id="CHEBI:30616"/>
        <dbReference type="ChEBI" id="CHEBI:61977"/>
        <dbReference type="ChEBI" id="CHEBI:456216"/>
        <dbReference type="EC" id="2.7.11.1"/>
    </reaction>
</comment>
<dbReference type="GO" id="GO:0005524">
    <property type="term" value="F:ATP binding"/>
    <property type="evidence" value="ECO:0007669"/>
    <property type="project" value="UniProtKB-UniRule"/>
</dbReference>
<evidence type="ECO:0000256" key="5">
    <source>
        <dbReference type="ARBA" id="ARBA00048679"/>
    </source>
</evidence>
<dbReference type="FunFam" id="3.30.200.20:FF:000042">
    <property type="entry name" value="Aurora kinase A"/>
    <property type="match status" value="1"/>
</dbReference>
<dbReference type="GO" id="GO:0035556">
    <property type="term" value="P:intracellular signal transduction"/>
    <property type="evidence" value="ECO:0007669"/>
    <property type="project" value="TreeGrafter"/>
</dbReference>
<dbReference type="EMBL" id="MLAK01000716">
    <property type="protein sequence ID" value="OHT06746.1"/>
    <property type="molecule type" value="Genomic_DNA"/>
</dbReference>
<dbReference type="AlphaFoldDB" id="A0A1J4K6Z1"/>
<evidence type="ECO:0000256" key="2">
    <source>
        <dbReference type="ARBA" id="ARBA00022741"/>
    </source>
</evidence>
<gene>
    <name evidence="9" type="ORF">TRFO_05414</name>
</gene>
<keyword evidence="7" id="KW-0723">Serine/threonine-protein kinase</keyword>
<feature type="binding site" evidence="6">
    <location>
        <position position="39"/>
    </location>
    <ligand>
        <name>ATP</name>
        <dbReference type="ChEBI" id="CHEBI:30616"/>
    </ligand>
</feature>
<dbReference type="InterPro" id="IPR000719">
    <property type="entry name" value="Prot_kinase_dom"/>
</dbReference>
<keyword evidence="3 6" id="KW-0067">ATP-binding</keyword>
<evidence type="ECO:0000256" key="7">
    <source>
        <dbReference type="RuleBase" id="RU000304"/>
    </source>
</evidence>
<evidence type="ECO:0000256" key="6">
    <source>
        <dbReference type="PROSITE-ProRule" id="PRU10141"/>
    </source>
</evidence>
<comment type="catalytic activity">
    <reaction evidence="5">
        <text>L-seryl-[protein] + ATP = O-phospho-L-seryl-[protein] + ADP + H(+)</text>
        <dbReference type="Rhea" id="RHEA:17989"/>
        <dbReference type="Rhea" id="RHEA-COMP:9863"/>
        <dbReference type="Rhea" id="RHEA-COMP:11604"/>
        <dbReference type="ChEBI" id="CHEBI:15378"/>
        <dbReference type="ChEBI" id="CHEBI:29999"/>
        <dbReference type="ChEBI" id="CHEBI:30616"/>
        <dbReference type="ChEBI" id="CHEBI:83421"/>
        <dbReference type="ChEBI" id="CHEBI:456216"/>
        <dbReference type="EC" id="2.7.11.1"/>
    </reaction>
</comment>
<evidence type="ECO:0000256" key="4">
    <source>
        <dbReference type="ARBA" id="ARBA00047899"/>
    </source>
</evidence>
<dbReference type="PANTHER" id="PTHR24346:SF30">
    <property type="entry name" value="MATERNAL EMBRYONIC LEUCINE ZIPPER KINASE"/>
    <property type="match status" value="1"/>
</dbReference>